<comment type="caution">
    <text evidence="1">The sequence shown here is derived from an EMBL/GenBank/DDBJ whole genome shotgun (WGS) entry which is preliminary data.</text>
</comment>
<reference evidence="1 2" key="1">
    <citation type="submission" date="2020-04" db="EMBL/GenBank/DDBJ databases">
        <title>Perkinsus olseni comparative genomics.</title>
        <authorList>
            <person name="Bogema D.R."/>
        </authorList>
    </citation>
    <scope>NUCLEOTIDE SEQUENCE [LARGE SCALE GENOMIC DNA]</scope>
    <source>
        <strain evidence="1">00978-12</strain>
    </source>
</reference>
<dbReference type="AlphaFoldDB" id="A0A7J6N6Y3"/>
<accession>A0A7J6N6Y3</accession>
<feature type="non-terminal residue" evidence="1">
    <location>
        <position position="142"/>
    </location>
</feature>
<organism evidence="1 2">
    <name type="scientific">Perkinsus olseni</name>
    <name type="common">Perkinsus atlanticus</name>
    <dbReference type="NCBI Taxonomy" id="32597"/>
    <lineage>
        <taxon>Eukaryota</taxon>
        <taxon>Sar</taxon>
        <taxon>Alveolata</taxon>
        <taxon>Perkinsozoa</taxon>
        <taxon>Perkinsea</taxon>
        <taxon>Perkinsida</taxon>
        <taxon>Perkinsidae</taxon>
        <taxon>Perkinsus</taxon>
    </lineage>
</organism>
<dbReference type="Proteomes" id="UP000541610">
    <property type="component" value="Unassembled WGS sequence"/>
</dbReference>
<gene>
    <name evidence="1" type="ORF">FOZ60_014871</name>
</gene>
<name>A0A7J6N6Y3_PEROL</name>
<sequence length="142" mass="15779">ERQAMAVCDRPKPPPAESCTQIQLYRGAQVDTPELRYCEVGVDISFQSSGCNELIPAFCMENILTLPDSHPVANSSFLPVVDCTDLEIFEVSPGSALIHLRPPFLSRGDWLFLRLSATAMMSWTWRTWTVTRSSPSSTMNGP</sequence>
<evidence type="ECO:0000313" key="2">
    <source>
        <dbReference type="Proteomes" id="UP000541610"/>
    </source>
</evidence>
<evidence type="ECO:0000313" key="1">
    <source>
        <dbReference type="EMBL" id="KAF4679575.1"/>
    </source>
</evidence>
<protein>
    <submittedName>
        <fullName evidence="1">Uncharacterized protein</fullName>
    </submittedName>
</protein>
<proteinExistence type="predicted"/>
<dbReference type="EMBL" id="JABANP010000716">
    <property type="protein sequence ID" value="KAF4679575.1"/>
    <property type="molecule type" value="Genomic_DNA"/>
</dbReference>